<keyword evidence="4 5" id="KW-0413">Isomerase</keyword>
<dbReference type="Gene3D" id="3.10.50.40">
    <property type="match status" value="1"/>
</dbReference>
<comment type="caution">
    <text evidence="7">The sequence shown here is derived from an EMBL/GenBank/DDBJ whole genome shotgun (WGS) entry which is preliminary data.</text>
</comment>
<accession>A0ABP0GJ62</accession>
<dbReference type="SUPFAM" id="SSF54534">
    <property type="entry name" value="FKBP-like"/>
    <property type="match status" value="1"/>
</dbReference>
<dbReference type="EC" id="5.2.1.8" evidence="2 5"/>
<evidence type="ECO:0000256" key="5">
    <source>
        <dbReference type="PROSITE-ProRule" id="PRU00277"/>
    </source>
</evidence>
<comment type="catalytic activity">
    <reaction evidence="1 5">
        <text>[protein]-peptidylproline (omega=180) = [protein]-peptidylproline (omega=0)</text>
        <dbReference type="Rhea" id="RHEA:16237"/>
        <dbReference type="Rhea" id="RHEA-COMP:10747"/>
        <dbReference type="Rhea" id="RHEA-COMP:10748"/>
        <dbReference type="ChEBI" id="CHEBI:83833"/>
        <dbReference type="ChEBI" id="CHEBI:83834"/>
        <dbReference type="EC" id="5.2.1.8"/>
    </reaction>
</comment>
<dbReference type="EMBL" id="CAWYQH010000119">
    <property type="protein sequence ID" value="CAK8691775.1"/>
    <property type="molecule type" value="Genomic_DNA"/>
</dbReference>
<dbReference type="InterPro" id="IPR001179">
    <property type="entry name" value="PPIase_FKBP_dom"/>
</dbReference>
<evidence type="ECO:0000259" key="6">
    <source>
        <dbReference type="PROSITE" id="PS50059"/>
    </source>
</evidence>
<dbReference type="InterPro" id="IPR046357">
    <property type="entry name" value="PPIase_dom_sf"/>
</dbReference>
<evidence type="ECO:0000313" key="8">
    <source>
        <dbReference type="Proteomes" id="UP001642483"/>
    </source>
</evidence>
<evidence type="ECO:0000256" key="3">
    <source>
        <dbReference type="ARBA" id="ARBA00023110"/>
    </source>
</evidence>
<dbReference type="InterPro" id="IPR050689">
    <property type="entry name" value="FKBP-type_PPIase"/>
</dbReference>
<sequence>MVVEVQFTKLNQDGELPKQGQVAVIHYTGTLKNGQKFDSSRDRGKPFEFRLGQAQVIRGLEDGVLKMTVGSRATLTCSSDCSYGRAGVFGVIPSNATLVFDVELLALN</sequence>
<evidence type="ECO:0000313" key="7">
    <source>
        <dbReference type="EMBL" id="CAK8691775.1"/>
    </source>
</evidence>
<keyword evidence="8" id="KW-1185">Reference proteome</keyword>
<feature type="domain" description="PPIase FKBP-type" evidence="6">
    <location>
        <begin position="20"/>
        <end position="108"/>
    </location>
</feature>
<protein>
    <recommendedName>
        <fullName evidence="2 5">peptidylprolyl isomerase</fullName>
        <ecNumber evidence="2 5">5.2.1.8</ecNumber>
    </recommendedName>
</protein>
<dbReference type="Proteomes" id="UP001642483">
    <property type="component" value="Unassembled WGS sequence"/>
</dbReference>
<organism evidence="7 8">
    <name type="scientific">Clavelina lepadiformis</name>
    <name type="common">Light-bulb sea squirt</name>
    <name type="synonym">Ascidia lepadiformis</name>
    <dbReference type="NCBI Taxonomy" id="159417"/>
    <lineage>
        <taxon>Eukaryota</taxon>
        <taxon>Metazoa</taxon>
        <taxon>Chordata</taxon>
        <taxon>Tunicata</taxon>
        <taxon>Ascidiacea</taxon>
        <taxon>Aplousobranchia</taxon>
        <taxon>Clavelinidae</taxon>
        <taxon>Clavelina</taxon>
    </lineage>
</organism>
<evidence type="ECO:0000256" key="4">
    <source>
        <dbReference type="ARBA" id="ARBA00023235"/>
    </source>
</evidence>
<evidence type="ECO:0000256" key="1">
    <source>
        <dbReference type="ARBA" id="ARBA00000971"/>
    </source>
</evidence>
<name>A0ABP0GJ62_CLALP</name>
<evidence type="ECO:0000256" key="2">
    <source>
        <dbReference type="ARBA" id="ARBA00013194"/>
    </source>
</evidence>
<proteinExistence type="predicted"/>
<dbReference type="PANTHER" id="PTHR10516:SF443">
    <property type="entry name" value="FK506-BINDING PROTEIN 59-RELATED"/>
    <property type="match status" value="1"/>
</dbReference>
<reference evidence="7 8" key="1">
    <citation type="submission" date="2024-02" db="EMBL/GenBank/DDBJ databases">
        <authorList>
            <person name="Daric V."/>
            <person name="Darras S."/>
        </authorList>
    </citation>
    <scope>NUCLEOTIDE SEQUENCE [LARGE SCALE GENOMIC DNA]</scope>
</reference>
<gene>
    <name evidence="7" type="ORF">CVLEPA_LOCUS24534</name>
</gene>
<dbReference type="PROSITE" id="PS50059">
    <property type="entry name" value="FKBP_PPIASE"/>
    <property type="match status" value="1"/>
</dbReference>
<dbReference type="Pfam" id="PF00254">
    <property type="entry name" value="FKBP_C"/>
    <property type="match status" value="1"/>
</dbReference>
<keyword evidence="3 5" id="KW-0697">Rotamase</keyword>
<dbReference type="PANTHER" id="PTHR10516">
    <property type="entry name" value="PEPTIDYL-PROLYL CIS-TRANS ISOMERASE"/>
    <property type="match status" value="1"/>
</dbReference>